<sequence length="306" mass="35253">MTSILPSIQIAMIRYGMTTYLALGNIGNFLALLIFSNKNHRRNPCSVYLGVGSLFNILGINLGIIPLVYALDHPDPLPLSLSLCKWRQYALHAILMIDRILIVFACFDRFAVSSSRPSIRRWSNIKLARWSTIAIILFWFIICIHILVYQDIQHGSCGMFGTYSLIFSIYSIFIIGLIPPLLMLIFGILTMRNLKQIHTTQVHLHQRDRQFLAILAAEVIVYLTCTALNPVSIAYTTLTSNVPNKSTQRIQIESFISFFIRNFLIYIFHTTPFYIYFLASSSFRKECKILFFSWKRQRIIPTTTLH</sequence>
<dbReference type="SUPFAM" id="SSF81321">
    <property type="entry name" value="Family A G protein-coupled receptor-like"/>
    <property type="match status" value="1"/>
</dbReference>
<feature type="transmembrane region" description="Helical" evidence="8">
    <location>
        <begin position="127"/>
        <end position="149"/>
    </location>
</feature>
<dbReference type="InterPro" id="IPR017452">
    <property type="entry name" value="GPCR_Rhodpsn_7TM"/>
</dbReference>
<feature type="transmembrane region" description="Helical" evidence="8">
    <location>
        <begin position="47"/>
        <end position="69"/>
    </location>
</feature>
<evidence type="ECO:0000256" key="5">
    <source>
        <dbReference type="ARBA" id="ARBA00023136"/>
    </source>
</evidence>
<dbReference type="Proteomes" id="UP000663852">
    <property type="component" value="Unassembled WGS sequence"/>
</dbReference>
<evidence type="ECO:0000256" key="2">
    <source>
        <dbReference type="ARBA" id="ARBA00022692"/>
    </source>
</evidence>
<feature type="transmembrane region" description="Helical" evidence="8">
    <location>
        <begin position="211"/>
        <end position="235"/>
    </location>
</feature>
<dbReference type="PANTHER" id="PTHR24243">
    <property type="entry name" value="G-PROTEIN COUPLED RECEPTOR"/>
    <property type="match status" value="1"/>
</dbReference>
<dbReference type="PANTHER" id="PTHR24243:SF230">
    <property type="entry name" value="G-PROTEIN COUPLED RECEPTORS FAMILY 1 PROFILE DOMAIN-CONTAINING PROTEIN"/>
    <property type="match status" value="1"/>
</dbReference>
<feature type="transmembrane region" description="Helical" evidence="8">
    <location>
        <begin position="169"/>
        <end position="190"/>
    </location>
</feature>
<dbReference type="PROSITE" id="PS50262">
    <property type="entry name" value="G_PROTEIN_RECEP_F1_2"/>
    <property type="match status" value="1"/>
</dbReference>
<comment type="caution">
    <text evidence="10">The sequence shown here is derived from an EMBL/GenBank/DDBJ whole genome shotgun (WGS) entry which is preliminary data.</text>
</comment>
<evidence type="ECO:0000259" key="9">
    <source>
        <dbReference type="PROSITE" id="PS50262"/>
    </source>
</evidence>
<keyword evidence="5 8" id="KW-0472">Membrane</keyword>
<reference evidence="10" key="1">
    <citation type="submission" date="2021-02" db="EMBL/GenBank/DDBJ databases">
        <authorList>
            <person name="Nowell W R."/>
        </authorList>
    </citation>
    <scope>NUCLEOTIDE SEQUENCE</scope>
</reference>
<keyword evidence="4" id="KW-0297">G-protein coupled receptor</keyword>
<organism evidence="10 11">
    <name type="scientific">Adineta ricciae</name>
    <name type="common">Rotifer</name>
    <dbReference type="NCBI Taxonomy" id="249248"/>
    <lineage>
        <taxon>Eukaryota</taxon>
        <taxon>Metazoa</taxon>
        <taxon>Spiralia</taxon>
        <taxon>Gnathifera</taxon>
        <taxon>Rotifera</taxon>
        <taxon>Eurotatoria</taxon>
        <taxon>Bdelloidea</taxon>
        <taxon>Adinetida</taxon>
        <taxon>Adinetidae</taxon>
        <taxon>Adineta</taxon>
    </lineage>
</organism>
<dbReference type="EMBL" id="CAJNOJ010000072">
    <property type="protein sequence ID" value="CAF1034747.1"/>
    <property type="molecule type" value="Genomic_DNA"/>
</dbReference>
<feature type="transmembrane region" description="Helical" evidence="8">
    <location>
        <begin position="255"/>
        <end position="279"/>
    </location>
</feature>
<evidence type="ECO:0000256" key="7">
    <source>
        <dbReference type="ARBA" id="ARBA00023224"/>
    </source>
</evidence>
<dbReference type="GO" id="GO:0005886">
    <property type="term" value="C:plasma membrane"/>
    <property type="evidence" value="ECO:0007669"/>
    <property type="project" value="TreeGrafter"/>
</dbReference>
<evidence type="ECO:0000313" key="11">
    <source>
        <dbReference type="Proteomes" id="UP000663852"/>
    </source>
</evidence>
<accession>A0A814JF54</accession>
<evidence type="ECO:0000256" key="8">
    <source>
        <dbReference type="SAM" id="Phobius"/>
    </source>
</evidence>
<feature type="transmembrane region" description="Helical" evidence="8">
    <location>
        <begin position="89"/>
        <end position="107"/>
    </location>
</feature>
<evidence type="ECO:0000256" key="4">
    <source>
        <dbReference type="ARBA" id="ARBA00023040"/>
    </source>
</evidence>
<keyword evidence="3 8" id="KW-1133">Transmembrane helix</keyword>
<feature type="domain" description="G-protein coupled receptors family 1 profile" evidence="9">
    <location>
        <begin position="27"/>
        <end position="276"/>
    </location>
</feature>
<comment type="subcellular location">
    <subcellularLocation>
        <location evidence="1">Membrane</location>
        <topology evidence="1">Multi-pass membrane protein</topology>
    </subcellularLocation>
</comment>
<evidence type="ECO:0000256" key="3">
    <source>
        <dbReference type="ARBA" id="ARBA00022989"/>
    </source>
</evidence>
<evidence type="ECO:0000256" key="1">
    <source>
        <dbReference type="ARBA" id="ARBA00004141"/>
    </source>
</evidence>
<protein>
    <recommendedName>
        <fullName evidence="9">G-protein coupled receptors family 1 profile domain-containing protein</fullName>
    </recommendedName>
</protein>
<evidence type="ECO:0000313" key="10">
    <source>
        <dbReference type="EMBL" id="CAF1034747.1"/>
    </source>
</evidence>
<dbReference type="AlphaFoldDB" id="A0A814JF54"/>
<keyword evidence="6" id="KW-0675">Receptor</keyword>
<keyword evidence="2 8" id="KW-0812">Transmembrane</keyword>
<keyword evidence="7" id="KW-0807">Transducer</keyword>
<dbReference type="Gene3D" id="1.20.1070.10">
    <property type="entry name" value="Rhodopsin 7-helix transmembrane proteins"/>
    <property type="match status" value="1"/>
</dbReference>
<name>A0A814JF54_ADIRI</name>
<feature type="transmembrane region" description="Helical" evidence="8">
    <location>
        <begin position="12"/>
        <end position="35"/>
    </location>
</feature>
<proteinExistence type="predicted"/>
<gene>
    <name evidence="10" type="ORF">EDS130_LOCUS16601</name>
</gene>
<dbReference type="GO" id="GO:0004930">
    <property type="term" value="F:G protein-coupled receptor activity"/>
    <property type="evidence" value="ECO:0007669"/>
    <property type="project" value="UniProtKB-KW"/>
</dbReference>
<evidence type="ECO:0000256" key="6">
    <source>
        <dbReference type="ARBA" id="ARBA00023170"/>
    </source>
</evidence>